<dbReference type="Proteomes" id="UP000050525">
    <property type="component" value="Unassembled WGS sequence"/>
</dbReference>
<keyword evidence="3" id="KW-1185">Reference proteome</keyword>
<gene>
    <name evidence="2" type="ORF">Y1Q_0002588</name>
</gene>
<feature type="region of interest" description="Disordered" evidence="1">
    <location>
        <begin position="1"/>
        <end position="34"/>
    </location>
</feature>
<reference evidence="2 3" key="1">
    <citation type="journal article" date="2012" name="Genome Biol.">
        <title>Sequencing three crocodilian genomes to illuminate the evolution of archosaurs and amniotes.</title>
        <authorList>
            <person name="St John J.A."/>
            <person name="Braun E.L."/>
            <person name="Isberg S.R."/>
            <person name="Miles L.G."/>
            <person name="Chong A.Y."/>
            <person name="Gongora J."/>
            <person name="Dalzell P."/>
            <person name="Moran C."/>
            <person name="Bed'hom B."/>
            <person name="Abzhanov A."/>
            <person name="Burgess S.C."/>
            <person name="Cooksey A.M."/>
            <person name="Castoe T.A."/>
            <person name="Crawford N.G."/>
            <person name="Densmore L.D."/>
            <person name="Drew J.C."/>
            <person name="Edwards S.V."/>
            <person name="Faircloth B.C."/>
            <person name="Fujita M.K."/>
            <person name="Greenwold M.J."/>
            <person name="Hoffmann F.G."/>
            <person name="Howard J.M."/>
            <person name="Iguchi T."/>
            <person name="Janes D.E."/>
            <person name="Khan S.Y."/>
            <person name="Kohno S."/>
            <person name="de Koning A.J."/>
            <person name="Lance S.L."/>
            <person name="McCarthy F.M."/>
            <person name="McCormack J.E."/>
            <person name="Merchant M.E."/>
            <person name="Peterson D.G."/>
            <person name="Pollock D.D."/>
            <person name="Pourmand N."/>
            <person name="Raney B.J."/>
            <person name="Roessler K.A."/>
            <person name="Sanford J.R."/>
            <person name="Sawyer R.H."/>
            <person name="Schmidt C.J."/>
            <person name="Triplett E.W."/>
            <person name="Tuberville T.D."/>
            <person name="Venegas-Anaya M."/>
            <person name="Howard J.T."/>
            <person name="Jarvis E.D."/>
            <person name="Guillette L.J.Jr."/>
            <person name="Glenn T.C."/>
            <person name="Green R.E."/>
            <person name="Ray D.A."/>
        </authorList>
    </citation>
    <scope>NUCLEOTIDE SEQUENCE [LARGE SCALE GENOMIC DNA]</scope>
    <source>
        <strain evidence="2">KSC_2009_1</strain>
    </source>
</reference>
<organism evidence="2 3">
    <name type="scientific">Alligator mississippiensis</name>
    <name type="common">American alligator</name>
    <dbReference type="NCBI Taxonomy" id="8496"/>
    <lineage>
        <taxon>Eukaryota</taxon>
        <taxon>Metazoa</taxon>
        <taxon>Chordata</taxon>
        <taxon>Craniata</taxon>
        <taxon>Vertebrata</taxon>
        <taxon>Euteleostomi</taxon>
        <taxon>Archelosauria</taxon>
        <taxon>Archosauria</taxon>
        <taxon>Crocodylia</taxon>
        <taxon>Alligatoridae</taxon>
        <taxon>Alligatorinae</taxon>
        <taxon>Alligator</taxon>
    </lineage>
</organism>
<accession>A0A151N3V1</accession>
<sequence>MSRCEEVPAQCRSPISDLEEAQASPQETKPSSWLTAQDAKIKHDLNSRLLASSLAQMSTNQGLLSTLASASSLVLMGSSLFQGAEIQIL</sequence>
<name>A0A151N3V1_ALLMI</name>
<proteinExistence type="predicted"/>
<dbReference type="EMBL" id="AKHW03004091">
    <property type="protein sequence ID" value="KYO31357.1"/>
    <property type="molecule type" value="Genomic_DNA"/>
</dbReference>
<evidence type="ECO:0000313" key="2">
    <source>
        <dbReference type="EMBL" id="KYO31357.1"/>
    </source>
</evidence>
<evidence type="ECO:0000256" key="1">
    <source>
        <dbReference type="SAM" id="MobiDB-lite"/>
    </source>
</evidence>
<protein>
    <submittedName>
        <fullName evidence="2">Uncharacterized protein</fullName>
    </submittedName>
</protein>
<dbReference type="AlphaFoldDB" id="A0A151N3V1"/>
<feature type="compositionally biased region" description="Polar residues" evidence="1">
    <location>
        <begin position="23"/>
        <end position="34"/>
    </location>
</feature>
<evidence type="ECO:0000313" key="3">
    <source>
        <dbReference type="Proteomes" id="UP000050525"/>
    </source>
</evidence>
<comment type="caution">
    <text evidence="2">The sequence shown here is derived from an EMBL/GenBank/DDBJ whole genome shotgun (WGS) entry which is preliminary data.</text>
</comment>